<comment type="caution">
    <text evidence="2">The sequence shown here is derived from an EMBL/GenBank/DDBJ whole genome shotgun (WGS) entry which is preliminary data.</text>
</comment>
<dbReference type="OrthoDB" id="7437979at2759"/>
<feature type="compositionally biased region" description="Basic and acidic residues" evidence="1">
    <location>
        <begin position="79"/>
        <end position="103"/>
    </location>
</feature>
<evidence type="ECO:0000313" key="2">
    <source>
        <dbReference type="EMBL" id="CAB3241394.1"/>
    </source>
</evidence>
<feature type="region of interest" description="Disordered" evidence="1">
    <location>
        <begin position="57"/>
        <end position="103"/>
    </location>
</feature>
<reference evidence="2 3" key="1">
    <citation type="submission" date="2020-04" db="EMBL/GenBank/DDBJ databases">
        <authorList>
            <person name="Wallbank WR R."/>
            <person name="Pardo Diaz C."/>
            <person name="Kozak K."/>
            <person name="Martin S."/>
            <person name="Jiggins C."/>
            <person name="Moest M."/>
            <person name="Warren A I."/>
            <person name="Byers J.R.P. K."/>
            <person name="Montejo-Kovacevich G."/>
            <person name="Yen C E."/>
        </authorList>
    </citation>
    <scope>NUCLEOTIDE SEQUENCE [LARGE SCALE GENOMIC DNA]</scope>
</reference>
<proteinExistence type="predicted"/>
<gene>
    <name evidence="2" type="ORF">APLA_LOCUS8580</name>
</gene>
<organism evidence="2 3">
    <name type="scientific">Arctia plantaginis</name>
    <name type="common">Wood tiger moth</name>
    <name type="synonym">Phalaena plantaginis</name>
    <dbReference type="NCBI Taxonomy" id="874455"/>
    <lineage>
        <taxon>Eukaryota</taxon>
        <taxon>Metazoa</taxon>
        <taxon>Ecdysozoa</taxon>
        <taxon>Arthropoda</taxon>
        <taxon>Hexapoda</taxon>
        <taxon>Insecta</taxon>
        <taxon>Pterygota</taxon>
        <taxon>Neoptera</taxon>
        <taxon>Endopterygota</taxon>
        <taxon>Lepidoptera</taxon>
        <taxon>Glossata</taxon>
        <taxon>Ditrysia</taxon>
        <taxon>Noctuoidea</taxon>
        <taxon>Erebidae</taxon>
        <taxon>Arctiinae</taxon>
        <taxon>Arctia</taxon>
    </lineage>
</organism>
<dbReference type="Proteomes" id="UP000494106">
    <property type="component" value="Unassembled WGS sequence"/>
</dbReference>
<keyword evidence="3" id="KW-1185">Reference proteome</keyword>
<feature type="compositionally biased region" description="Basic and acidic residues" evidence="1">
    <location>
        <begin position="57"/>
        <end position="70"/>
    </location>
</feature>
<dbReference type="AlphaFoldDB" id="A0A8S1A9M4"/>
<name>A0A8S1A9M4_ARCPL</name>
<protein>
    <submittedName>
        <fullName evidence="2">Uncharacterized protein</fullName>
    </submittedName>
</protein>
<accession>A0A8S1A9M4</accession>
<sequence>MSSIIYGRSLDGTNIYLKEDFSPSVLQKPKDLQEDLKREQEAGKKVALRYDKIVEIKPQKSEARTPIERKTNKRLMSKSPEENTNETRNEYSGKYNEKTKQVP</sequence>
<evidence type="ECO:0000313" key="3">
    <source>
        <dbReference type="Proteomes" id="UP000494106"/>
    </source>
</evidence>
<dbReference type="EMBL" id="CADEBC010000509">
    <property type="protein sequence ID" value="CAB3241394.1"/>
    <property type="molecule type" value="Genomic_DNA"/>
</dbReference>
<evidence type="ECO:0000256" key="1">
    <source>
        <dbReference type="SAM" id="MobiDB-lite"/>
    </source>
</evidence>